<name>A0AC34GLS0_9BILA</name>
<protein>
    <submittedName>
        <fullName evidence="2">Uncharacterized protein</fullName>
    </submittedName>
</protein>
<evidence type="ECO:0000313" key="1">
    <source>
        <dbReference type="Proteomes" id="UP000887579"/>
    </source>
</evidence>
<reference evidence="2" key="1">
    <citation type="submission" date="2022-11" db="UniProtKB">
        <authorList>
            <consortium name="WormBaseParasite"/>
        </authorList>
    </citation>
    <scope>IDENTIFICATION</scope>
</reference>
<dbReference type="WBParaSite" id="ES5_v2.g30572.t1">
    <property type="protein sequence ID" value="ES5_v2.g30572.t1"/>
    <property type="gene ID" value="ES5_v2.g30572"/>
</dbReference>
<sequence length="142" mass="16649">MEQLKTELKGNYRSWELFLTPAKDINGTQDTIFRALILSRHFQRPAFLHLLDTLDKVATKNFTAQRLKLGEDIIVQLRYITEVFEADTIYREVFTKSIEKWTPVLRDKFIAILPEFFTDSSVHSGTTKKLLNFLKEWSLDGH</sequence>
<dbReference type="Proteomes" id="UP000887579">
    <property type="component" value="Unplaced"/>
</dbReference>
<evidence type="ECO:0000313" key="2">
    <source>
        <dbReference type="WBParaSite" id="ES5_v2.g30572.t1"/>
    </source>
</evidence>
<accession>A0AC34GLS0</accession>
<organism evidence="1 2">
    <name type="scientific">Panagrolaimus sp. ES5</name>
    <dbReference type="NCBI Taxonomy" id="591445"/>
    <lineage>
        <taxon>Eukaryota</taxon>
        <taxon>Metazoa</taxon>
        <taxon>Ecdysozoa</taxon>
        <taxon>Nematoda</taxon>
        <taxon>Chromadorea</taxon>
        <taxon>Rhabditida</taxon>
        <taxon>Tylenchina</taxon>
        <taxon>Panagrolaimomorpha</taxon>
        <taxon>Panagrolaimoidea</taxon>
        <taxon>Panagrolaimidae</taxon>
        <taxon>Panagrolaimus</taxon>
    </lineage>
</organism>
<proteinExistence type="predicted"/>